<comment type="subcellular location">
    <subcellularLocation>
        <location evidence="1">Cell membrane</location>
        <topology evidence="1">Single-pass membrane protein</topology>
    </subcellularLocation>
</comment>
<dbReference type="Gene3D" id="2.60.40.790">
    <property type="match status" value="1"/>
</dbReference>
<dbReference type="PANTHER" id="PTHR43670:SF129">
    <property type="entry name" value="HSP20_ALPHA CRYSTALLIN FAMILY PROTEIN, EXPRESSED"/>
    <property type="match status" value="1"/>
</dbReference>
<comment type="similarity">
    <text evidence="4 5">Belongs to the small heat shock protein (HSP20) family.</text>
</comment>
<feature type="compositionally biased region" description="Polar residues" evidence="6">
    <location>
        <begin position="178"/>
        <end position="190"/>
    </location>
</feature>
<evidence type="ECO:0000313" key="9">
    <source>
        <dbReference type="EMBL" id="CAK9328115.1"/>
    </source>
</evidence>
<evidence type="ECO:0000256" key="7">
    <source>
        <dbReference type="SAM" id="Phobius"/>
    </source>
</evidence>
<evidence type="ECO:0000256" key="1">
    <source>
        <dbReference type="ARBA" id="ARBA00004162"/>
    </source>
</evidence>
<gene>
    <name evidence="9" type="ORF">CITCOLO1_LOCUS20520</name>
</gene>
<keyword evidence="2" id="KW-1003">Cell membrane</keyword>
<dbReference type="Pfam" id="PF00011">
    <property type="entry name" value="HSP20"/>
    <property type="match status" value="1"/>
</dbReference>
<feature type="compositionally biased region" description="Basic and acidic residues" evidence="6">
    <location>
        <begin position="230"/>
        <end position="257"/>
    </location>
</feature>
<dbReference type="SUPFAM" id="SSF49764">
    <property type="entry name" value="HSP20-like chaperones"/>
    <property type="match status" value="1"/>
</dbReference>
<dbReference type="InterPro" id="IPR002068">
    <property type="entry name" value="A-crystallin/Hsp20_dom"/>
</dbReference>
<feature type="region of interest" description="Disordered" evidence="6">
    <location>
        <begin position="93"/>
        <end position="302"/>
    </location>
</feature>
<proteinExistence type="inferred from homology"/>
<keyword evidence="7" id="KW-1133">Transmembrane helix</keyword>
<evidence type="ECO:0000313" key="10">
    <source>
        <dbReference type="Proteomes" id="UP001642487"/>
    </source>
</evidence>
<feature type="compositionally biased region" description="Polar residues" evidence="6">
    <location>
        <begin position="99"/>
        <end position="111"/>
    </location>
</feature>
<organism evidence="9 10">
    <name type="scientific">Citrullus colocynthis</name>
    <name type="common">colocynth</name>
    <dbReference type="NCBI Taxonomy" id="252529"/>
    <lineage>
        <taxon>Eukaryota</taxon>
        <taxon>Viridiplantae</taxon>
        <taxon>Streptophyta</taxon>
        <taxon>Embryophyta</taxon>
        <taxon>Tracheophyta</taxon>
        <taxon>Spermatophyta</taxon>
        <taxon>Magnoliopsida</taxon>
        <taxon>eudicotyledons</taxon>
        <taxon>Gunneridae</taxon>
        <taxon>Pentapetalae</taxon>
        <taxon>rosids</taxon>
        <taxon>fabids</taxon>
        <taxon>Cucurbitales</taxon>
        <taxon>Cucurbitaceae</taxon>
        <taxon>Benincaseae</taxon>
        <taxon>Citrullus</taxon>
    </lineage>
</organism>
<dbReference type="PROSITE" id="PS01031">
    <property type="entry name" value="SHSP"/>
    <property type="match status" value="1"/>
</dbReference>
<keyword evidence="10" id="KW-1185">Reference proteome</keyword>
<keyword evidence="7" id="KW-0472">Membrane</keyword>
<evidence type="ECO:0000256" key="4">
    <source>
        <dbReference type="PROSITE-ProRule" id="PRU00285"/>
    </source>
</evidence>
<keyword evidence="7" id="KW-0812">Transmembrane</keyword>
<feature type="compositionally biased region" description="Polar residues" evidence="6">
    <location>
        <begin position="216"/>
        <end position="229"/>
    </location>
</feature>
<feature type="domain" description="SHSP" evidence="8">
    <location>
        <begin position="7"/>
        <end position="110"/>
    </location>
</feature>
<accession>A0ABP0ZB95</accession>
<evidence type="ECO:0000256" key="3">
    <source>
        <dbReference type="ARBA" id="ARBA00022821"/>
    </source>
</evidence>
<feature type="transmembrane region" description="Helical" evidence="7">
    <location>
        <begin position="320"/>
        <end position="341"/>
    </location>
</feature>
<protein>
    <recommendedName>
        <fullName evidence="8">SHSP domain-containing protein</fullName>
    </recommendedName>
</protein>
<evidence type="ECO:0000256" key="5">
    <source>
        <dbReference type="RuleBase" id="RU003616"/>
    </source>
</evidence>
<feature type="compositionally biased region" description="Pro residues" evidence="6">
    <location>
        <begin position="131"/>
        <end position="145"/>
    </location>
</feature>
<dbReference type="PANTHER" id="PTHR43670">
    <property type="entry name" value="HEAT SHOCK PROTEIN 26"/>
    <property type="match status" value="1"/>
</dbReference>
<evidence type="ECO:0000259" key="8">
    <source>
        <dbReference type="PROSITE" id="PS01031"/>
    </source>
</evidence>
<dbReference type="InterPro" id="IPR008978">
    <property type="entry name" value="HSP20-like_chaperone"/>
</dbReference>
<dbReference type="Proteomes" id="UP001642487">
    <property type="component" value="Chromosome 8"/>
</dbReference>
<evidence type="ECO:0000256" key="2">
    <source>
        <dbReference type="ARBA" id="ARBA00022475"/>
    </source>
</evidence>
<reference evidence="9 10" key="1">
    <citation type="submission" date="2024-03" db="EMBL/GenBank/DDBJ databases">
        <authorList>
            <person name="Gkanogiannis A."/>
            <person name="Becerra Lopez-Lavalle L."/>
        </authorList>
    </citation>
    <scope>NUCLEOTIDE SEQUENCE [LARGE SCALE GENOMIC DNA]</scope>
</reference>
<name>A0ABP0ZB95_9ROSI</name>
<evidence type="ECO:0000256" key="6">
    <source>
        <dbReference type="SAM" id="MobiDB-lite"/>
    </source>
</evidence>
<dbReference type="EMBL" id="OZ021742">
    <property type="protein sequence ID" value="CAK9328115.1"/>
    <property type="molecule type" value="Genomic_DNA"/>
</dbReference>
<keyword evidence="3" id="KW-0611">Plant defense</keyword>
<sequence length="351" mass="38679">MDSSSSKNFQDFEPRFDWVHHPDSHVLIVHLLGFRSNQLKVQVTSTGKLRVSGERRLGSGKWLRFQKEIDIPADADTDKISAKLEEGILYVKQPKKPSPASSNNLPGQQQPKPKAESQPPPADTKPKAEPPKPAAPKPTVDPPTVRPNAPKSQNERAEPPKPAAAKPTVDPPTVRPNAPSQNERPQSQPIGKQIPTPSKPEEAAGAPARTPKPGETPSTGRGQPVQDLTPTHKTEKETEEKAKAHTKLQDALEKPREEMEDEGKEEGGSKMAEESEGGVAEGRRRRRRRRKRSEEMVEESGRLGRRGGYKQVIDGMVKELRTSMVTLALGVAVFVIVYLNVTKKGHVEEEL</sequence>
<feature type="compositionally biased region" description="Basic and acidic residues" evidence="6">
    <location>
        <begin position="292"/>
        <end position="302"/>
    </location>
</feature>